<accession>A0A2H0WN25</accession>
<evidence type="ECO:0000313" key="2">
    <source>
        <dbReference type="EMBL" id="PIS14027.1"/>
    </source>
</evidence>
<feature type="compositionally biased region" description="Low complexity" evidence="1">
    <location>
        <begin position="170"/>
        <end position="198"/>
    </location>
</feature>
<dbReference type="Proteomes" id="UP000230033">
    <property type="component" value="Unassembled WGS sequence"/>
</dbReference>
<dbReference type="AlphaFoldDB" id="A0A2H0WN25"/>
<proteinExistence type="predicted"/>
<evidence type="ECO:0000256" key="1">
    <source>
        <dbReference type="SAM" id="MobiDB-lite"/>
    </source>
</evidence>
<evidence type="ECO:0000313" key="3">
    <source>
        <dbReference type="Proteomes" id="UP000230033"/>
    </source>
</evidence>
<sequence length="292" mass="31194">MFLVSVSIPAAVWLTSQRQETRKMAQGSVTKSCIGREVIPNSNDSCTENQKNFYGILVTHTFESEAACRACESNQAEPTCQGAYLVGQLTVCGNGATCTQVGQCTTDRSDGAHCVCDFSQNIPPCSVVQLDCSNDPYPPGGGISGTIAWNCAGPCGSPTNTPVPTPTATPPVQNTPTPTSTLNPSGTPRPTATPTQPTSHTISCLTCKAYDTNWNQITPNSIQLGQTVYFATLGSTNYPGGITQARFRINSGNWQVTTNKHDNLFYIQYTVASAGSYTIESMVFNPTANDWY</sequence>
<organism evidence="2 3">
    <name type="scientific">Candidatus Shapirobacteria bacterium CG09_land_8_20_14_0_10_47_13</name>
    <dbReference type="NCBI Taxonomy" id="1974481"/>
    <lineage>
        <taxon>Bacteria</taxon>
        <taxon>Candidatus Shapironibacteriota</taxon>
    </lineage>
</organism>
<reference evidence="3" key="1">
    <citation type="submission" date="2017-09" db="EMBL/GenBank/DDBJ databases">
        <title>Depth-based differentiation of microbial function through sediment-hosted aquifers and enrichment of novel symbionts in the deep terrestrial subsurface.</title>
        <authorList>
            <person name="Probst A.J."/>
            <person name="Ladd B."/>
            <person name="Jarett J.K."/>
            <person name="Geller-Mcgrath D.E."/>
            <person name="Sieber C.M.K."/>
            <person name="Emerson J.B."/>
            <person name="Anantharaman K."/>
            <person name="Thomas B.C."/>
            <person name="Malmstrom R."/>
            <person name="Stieglmeier M."/>
            <person name="Klingl A."/>
            <person name="Woyke T."/>
            <person name="Ryan C.M."/>
            <person name="Banfield J.F."/>
        </authorList>
    </citation>
    <scope>NUCLEOTIDE SEQUENCE [LARGE SCALE GENOMIC DNA]</scope>
</reference>
<name>A0A2H0WN25_9BACT</name>
<comment type="caution">
    <text evidence="2">The sequence shown here is derived from an EMBL/GenBank/DDBJ whole genome shotgun (WGS) entry which is preliminary data.</text>
</comment>
<protein>
    <submittedName>
        <fullName evidence="2">Uncharacterized protein</fullName>
    </submittedName>
</protein>
<feature type="region of interest" description="Disordered" evidence="1">
    <location>
        <begin position="162"/>
        <end position="200"/>
    </location>
</feature>
<gene>
    <name evidence="2" type="ORF">COT65_01035</name>
</gene>
<dbReference type="EMBL" id="PEZJ01000013">
    <property type="protein sequence ID" value="PIS14027.1"/>
    <property type="molecule type" value="Genomic_DNA"/>
</dbReference>